<dbReference type="SUPFAM" id="SSF101738">
    <property type="entry name" value="SspB-like"/>
    <property type="match status" value="1"/>
</dbReference>
<dbReference type="InterPro" id="IPR036760">
    <property type="entry name" value="SspB-like_sf"/>
</dbReference>
<evidence type="ECO:0000313" key="2">
    <source>
        <dbReference type="EMBL" id="QDO82509.1"/>
    </source>
</evidence>
<keyword evidence="2" id="KW-0378">Hydrolase</keyword>
<dbReference type="PANTHER" id="PTHR37486:SF1">
    <property type="entry name" value="STRINGENT STARVATION PROTEIN B"/>
    <property type="match status" value="1"/>
</dbReference>
<feature type="compositionally biased region" description="Basic and acidic residues" evidence="1">
    <location>
        <begin position="154"/>
        <end position="165"/>
    </location>
</feature>
<dbReference type="EMBL" id="CP041614">
    <property type="protein sequence ID" value="QDO82509.1"/>
    <property type="molecule type" value="Genomic_DNA"/>
</dbReference>
<accession>A0ABX5WTT6</accession>
<name>A0ABX5WTT6_9GAMM</name>
<dbReference type="PIRSF" id="PIRSF005276">
    <property type="entry name" value="SspB"/>
    <property type="match status" value="1"/>
</dbReference>
<dbReference type="GO" id="GO:0008233">
    <property type="term" value="F:peptidase activity"/>
    <property type="evidence" value="ECO:0007669"/>
    <property type="project" value="UniProtKB-KW"/>
</dbReference>
<dbReference type="GO" id="GO:0006508">
    <property type="term" value="P:proteolysis"/>
    <property type="evidence" value="ECO:0007669"/>
    <property type="project" value="UniProtKB-KW"/>
</dbReference>
<dbReference type="Proteomes" id="UP000315947">
    <property type="component" value="Chromosome"/>
</dbReference>
<dbReference type="NCBIfam" id="NF008769">
    <property type="entry name" value="PRK11798.2-5"/>
    <property type="match status" value="1"/>
</dbReference>
<gene>
    <name evidence="2" type="ORF">FM037_03710</name>
</gene>
<dbReference type="NCBIfam" id="NF008763">
    <property type="entry name" value="PRK11798.1-2"/>
    <property type="match status" value="1"/>
</dbReference>
<keyword evidence="3" id="KW-1185">Reference proteome</keyword>
<dbReference type="Pfam" id="PF04386">
    <property type="entry name" value="SspB"/>
    <property type="match status" value="1"/>
</dbReference>
<dbReference type="Gene3D" id="2.30.30.220">
    <property type="entry name" value="SspB-like"/>
    <property type="match status" value="1"/>
</dbReference>
<protein>
    <submittedName>
        <fullName evidence="2">ClpXP protease specificity-enhancing factor</fullName>
    </submittedName>
</protein>
<keyword evidence="2" id="KW-0645">Protease</keyword>
<dbReference type="InterPro" id="IPR007481">
    <property type="entry name" value="SspB"/>
</dbReference>
<sequence length="174" mass="18934">MKPMTPNRPYLLQAYYDWLMDNDLTPHVVVDAYVPGTQVPQQYVKDGQIVLNITSTAVGNLQIGHDFIEFNARFGGVPQQVVLPMAAIVAIYARENGAGTVFDMEDAYQVEAESESEEAGLSVVKPEQAPLTDTKSELSSVESSLGDTPAADSPSDKTSPDPEPKRRGHLTLVK</sequence>
<feature type="compositionally biased region" description="Polar residues" evidence="1">
    <location>
        <begin position="131"/>
        <end position="146"/>
    </location>
</feature>
<evidence type="ECO:0000313" key="3">
    <source>
        <dbReference type="Proteomes" id="UP000315947"/>
    </source>
</evidence>
<organism evidence="2 3">
    <name type="scientific">Shewanella psychropiezotolerans</name>
    <dbReference type="NCBI Taxonomy" id="2593655"/>
    <lineage>
        <taxon>Bacteria</taxon>
        <taxon>Pseudomonadati</taxon>
        <taxon>Pseudomonadota</taxon>
        <taxon>Gammaproteobacteria</taxon>
        <taxon>Alteromonadales</taxon>
        <taxon>Shewanellaceae</taxon>
        <taxon>Shewanella</taxon>
    </lineage>
</organism>
<evidence type="ECO:0000256" key="1">
    <source>
        <dbReference type="SAM" id="MobiDB-lite"/>
    </source>
</evidence>
<dbReference type="PANTHER" id="PTHR37486">
    <property type="entry name" value="STRINGENT STARVATION PROTEIN B"/>
    <property type="match status" value="1"/>
</dbReference>
<proteinExistence type="predicted"/>
<dbReference type="RefSeq" id="WP_144044898.1">
    <property type="nucleotide sequence ID" value="NZ_CP041614.1"/>
</dbReference>
<feature type="region of interest" description="Disordered" evidence="1">
    <location>
        <begin position="112"/>
        <end position="174"/>
    </location>
</feature>
<reference evidence="2 3" key="1">
    <citation type="submission" date="2019-07" db="EMBL/GenBank/DDBJ databases">
        <title>Shewanella sp. YLB-06 whole genomic sequence.</title>
        <authorList>
            <person name="Yu L."/>
        </authorList>
    </citation>
    <scope>NUCLEOTIDE SEQUENCE [LARGE SCALE GENOMIC DNA]</scope>
    <source>
        <strain evidence="2 3">YLB-06</strain>
    </source>
</reference>